<dbReference type="RefSeq" id="WP_153548984.1">
    <property type="nucleotide sequence ID" value="NZ_WIXK01000010.1"/>
</dbReference>
<evidence type="ECO:0000313" key="7">
    <source>
        <dbReference type="Proteomes" id="UP000436694"/>
    </source>
</evidence>
<protein>
    <submittedName>
        <fullName evidence="6">NUDIX domain-containing protein</fullName>
    </submittedName>
</protein>
<dbReference type="PANTHER" id="PTHR12629">
    <property type="entry name" value="DIPHOSPHOINOSITOL POLYPHOSPHATE PHOSPHOHYDROLASE"/>
    <property type="match status" value="1"/>
</dbReference>
<keyword evidence="3" id="KW-0378">Hydrolase</keyword>
<comment type="cofactor">
    <cofactor evidence="1">
        <name>Mg(2+)</name>
        <dbReference type="ChEBI" id="CHEBI:18420"/>
    </cofactor>
</comment>
<sequence length="318" mass="35390">MRHHRRLTLICHGKTESNWPGDDFSRPLRSSGKRLAQKFGSYLAEHGIDDPMLASPAHRTRTSAEKAAKVCGRPTSRVRYERWLYRPALAEQLSILTPYLMRNNLIYFGHPAAMQELMLHLLGPEAMPAQFGLGHLAQLEVELDGSTGRTIEAELSQLLSDLNLPRGFPDPNGSARRSRPAYYYRQSGVLPYRWVSQGPQILLISTRSGRHWGVPKGICEPGLSPQVSAAKEALEEAGVSGPVSDHAFGEYTVGKWGGVCHVQLHAMRVEDEHCPAAHSNGLRARSWQSPQQAAERVRNPELASLIRGFSETLTRNLH</sequence>
<evidence type="ECO:0000256" key="1">
    <source>
        <dbReference type="ARBA" id="ARBA00001946"/>
    </source>
</evidence>
<evidence type="ECO:0000256" key="2">
    <source>
        <dbReference type="ARBA" id="ARBA00022723"/>
    </source>
</evidence>
<evidence type="ECO:0000313" key="6">
    <source>
        <dbReference type="EMBL" id="MQY44093.1"/>
    </source>
</evidence>
<dbReference type="CDD" id="cd04666">
    <property type="entry name" value="NUDIX_DIPP2_like_Nudt4"/>
    <property type="match status" value="1"/>
</dbReference>
<dbReference type="Gene3D" id="3.90.79.10">
    <property type="entry name" value="Nucleoside Triphosphate Pyrophosphohydrolase"/>
    <property type="match status" value="1"/>
</dbReference>
<dbReference type="Pfam" id="PF00300">
    <property type="entry name" value="His_Phos_1"/>
    <property type="match status" value="1"/>
</dbReference>
<dbReference type="GO" id="GO:0005737">
    <property type="term" value="C:cytoplasm"/>
    <property type="evidence" value="ECO:0007669"/>
    <property type="project" value="TreeGrafter"/>
</dbReference>
<dbReference type="EMBL" id="WIXK01000010">
    <property type="protein sequence ID" value="MQY44093.1"/>
    <property type="molecule type" value="Genomic_DNA"/>
</dbReference>
<dbReference type="GO" id="GO:0046872">
    <property type="term" value="F:metal ion binding"/>
    <property type="evidence" value="ECO:0007669"/>
    <property type="project" value="UniProtKB-KW"/>
</dbReference>
<feature type="domain" description="Nudix hydrolase" evidence="5">
    <location>
        <begin position="182"/>
        <end position="310"/>
    </location>
</feature>
<dbReference type="InterPro" id="IPR029033">
    <property type="entry name" value="His_PPase_superfam"/>
</dbReference>
<dbReference type="InterPro" id="IPR015797">
    <property type="entry name" value="NUDIX_hydrolase-like_dom_sf"/>
</dbReference>
<dbReference type="PANTHER" id="PTHR12629:SF0">
    <property type="entry name" value="DIPHOSPHOINOSITOL-POLYPHOSPHATE DIPHOSPHATASE"/>
    <property type="match status" value="1"/>
</dbReference>
<dbReference type="CDD" id="cd07040">
    <property type="entry name" value="HP"/>
    <property type="match status" value="1"/>
</dbReference>
<organism evidence="6 7">
    <name type="scientific">Tritonibacter aquimaris</name>
    <dbReference type="NCBI Taxonomy" id="2663379"/>
    <lineage>
        <taxon>Bacteria</taxon>
        <taxon>Pseudomonadati</taxon>
        <taxon>Pseudomonadota</taxon>
        <taxon>Alphaproteobacteria</taxon>
        <taxon>Rhodobacterales</taxon>
        <taxon>Paracoccaceae</taxon>
        <taxon>Tritonibacter</taxon>
    </lineage>
</organism>
<dbReference type="SUPFAM" id="SSF53254">
    <property type="entry name" value="Phosphoglycerate mutase-like"/>
    <property type="match status" value="1"/>
</dbReference>
<name>A0A844ASL7_9RHOB</name>
<dbReference type="Proteomes" id="UP000436694">
    <property type="component" value="Unassembled WGS sequence"/>
</dbReference>
<dbReference type="PROSITE" id="PS51462">
    <property type="entry name" value="NUDIX"/>
    <property type="match status" value="1"/>
</dbReference>
<reference evidence="6 7" key="1">
    <citation type="submission" date="2019-10" db="EMBL/GenBank/DDBJ databases">
        <title>Epibacterium sp. nov., isolated from seawater.</title>
        <authorList>
            <person name="Zhang X."/>
            <person name="Li N."/>
        </authorList>
    </citation>
    <scope>NUCLEOTIDE SEQUENCE [LARGE SCALE GENOMIC DNA]</scope>
    <source>
        <strain evidence="6 7">SM1969</strain>
    </source>
</reference>
<evidence type="ECO:0000256" key="3">
    <source>
        <dbReference type="ARBA" id="ARBA00022801"/>
    </source>
</evidence>
<evidence type="ECO:0000259" key="5">
    <source>
        <dbReference type="PROSITE" id="PS51462"/>
    </source>
</evidence>
<dbReference type="Gene3D" id="3.40.50.1240">
    <property type="entry name" value="Phosphoglycerate mutase-like"/>
    <property type="match status" value="1"/>
</dbReference>
<keyword evidence="2" id="KW-0479">Metal-binding</keyword>
<keyword evidence="7" id="KW-1185">Reference proteome</keyword>
<dbReference type="InterPro" id="IPR047198">
    <property type="entry name" value="DDP-like_NUDIX"/>
</dbReference>
<gene>
    <name evidence="6" type="ORF">GG681_15720</name>
</gene>
<keyword evidence="4" id="KW-0460">Magnesium</keyword>
<comment type="caution">
    <text evidence="6">The sequence shown here is derived from an EMBL/GenBank/DDBJ whole genome shotgun (WGS) entry which is preliminary data.</text>
</comment>
<dbReference type="AlphaFoldDB" id="A0A844ASL7"/>
<dbReference type="SUPFAM" id="SSF55811">
    <property type="entry name" value="Nudix"/>
    <property type="match status" value="1"/>
</dbReference>
<dbReference type="Pfam" id="PF00293">
    <property type="entry name" value="NUDIX"/>
    <property type="match status" value="1"/>
</dbReference>
<dbReference type="GO" id="GO:0016462">
    <property type="term" value="F:pyrophosphatase activity"/>
    <property type="evidence" value="ECO:0007669"/>
    <property type="project" value="InterPro"/>
</dbReference>
<evidence type="ECO:0000256" key="4">
    <source>
        <dbReference type="ARBA" id="ARBA00022842"/>
    </source>
</evidence>
<dbReference type="InterPro" id="IPR013078">
    <property type="entry name" value="His_Pase_superF_clade-1"/>
</dbReference>
<dbReference type="InterPro" id="IPR000086">
    <property type="entry name" value="NUDIX_hydrolase_dom"/>
</dbReference>
<accession>A0A844ASL7</accession>
<proteinExistence type="predicted"/>